<comment type="subcellular location">
    <subcellularLocation>
        <location evidence="1">Secreted</location>
        <location evidence="1">Extracellular space</location>
    </subcellularLocation>
</comment>
<protein>
    <submittedName>
        <fullName evidence="11">Putative protease s8 tripeptidyl peptidase protein</fullName>
    </submittedName>
</protein>
<dbReference type="OMA" id="HTDYHEY"/>
<keyword evidence="4 8" id="KW-0378">Hydrolase</keyword>
<feature type="active site" description="Charge relay system" evidence="8">
    <location>
        <position position="308"/>
    </location>
</feature>
<evidence type="ECO:0000256" key="1">
    <source>
        <dbReference type="ARBA" id="ARBA00004239"/>
    </source>
</evidence>
<feature type="domain" description="Peptidase S53" evidence="10">
    <location>
        <begin position="229"/>
        <end position="640"/>
    </location>
</feature>
<dbReference type="GO" id="GO:0046872">
    <property type="term" value="F:metal ion binding"/>
    <property type="evidence" value="ECO:0007669"/>
    <property type="project" value="UniProtKB-UniRule"/>
</dbReference>
<dbReference type="InterPro" id="IPR050819">
    <property type="entry name" value="Tripeptidyl-peptidase_I"/>
</dbReference>
<dbReference type="Gene3D" id="3.40.50.200">
    <property type="entry name" value="Peptidase S8/S53 domain"/>
    <property type="match status" value="1"/>
</dbReference>
<reference evidence="12" key="1">
    <citation type="journal article" date="2013" name="Genome Announc.">
        <title>Draft genome sequence of the grapevine dieback fungus Eutypa lata UCR-EL1.</title>
        <authorList>
            <person name="Blanco-Ulate B."/>
            <person name="Rolshausen P.E."/>
            <person name="Cantu D."/>
        </authorList>
    </citation>
    <scope>NUCLEOTIDE SEQUENCE [LARGE SCALE GENOMIC DNA]</scope>
    <source>
        <strain evidence="12">UCR-EL1</strain>
    </source>
</reference>
<dbReference type="PANTHER" id="PTHR14218">
    <property type="entry name" value="PROTEASE S8 TRIPEPTIDYL PEPTIDASE I CLN2"/>
    <property type="match status" value="1"/>
</dbReference>
<evidence type="ECO:0000256" key="9">
    <source>
        <dbReference type="SAM" id="SignalP"/>
    </source>
</evidence>
<dbReference type="SUPFAM" id="SSF54897">
    <property type="entry name" value="Protease propeptides/inhibitors"/>
    <property type="match status" value="1"/>
</dbReference>
<dbReference type="InterPro" id="IPR015366">
    <property type="entry name" value="S53_propep"/>
</dbReference>
<dbReference type="GO" id="GO:0006508">
    <property type="term" value="P:proteolysis"/>
    <property type="evidence" value="ECO:0007669"/>
    <property type="project" value="UniProtKB-KW"/>
</dbReference>
<keyword evidence="6 8" id="KW-0106">Calcium</keyword>
<name>M7SVB6_EUTLA</name>
<sequence length="641" mass="70016">MVLSCWSTCGGGLLTSIIAATAATLVSAAPPPSRIPHERRDALQEASWAKLARAPPSDVFEMRVGLAQRNLDRGHELLMDVADPRSANYGKHWTAEEVSRMFAPDPETAGVVVREWLANADYSDIAGDRVKLAASGGWLVFNATVGEAERLLGTEFWLYEESESGVVAAGCDEYHVPAHLSQYIDFVYPGVVMAESKSSFREKRLARREKPGLMKRVTKRQEEADCSEVATPECVAALYNIPPADKAHPNNSMGLYQKTSFYQERDLDLFFETYAPQIPQGTRPTNLSIDLATWHYNENDTYVSWPDEADLDLDVAYPIIYPQTTTIYQVDDEYYNLHSANGYFGIFNTFLDAIDGSYCDYSAYGETGDNLEYDPSYPNNKTVIGPGRPDPYDPGTYKGERMCGVYKSTNVISMSYSTAETTFTDSYQKRQCDEWMKLGLQGITVVGSAGNSGPLADELCRNGSATMLAQSTNGSSIGSSTIETVAHAERWASSGGFSWTFPTPDYQKDAVAAYFADHDPGRSESYNRSGRGFPDVAALGKNLAVAVLGELGVADGTSAATPLWGAMINRVNEERLAAGKGVVGFLNPVLYANPGIFRDVTTGNNSLCNVEGFYAVEGWDPVSGLGTPDYPKLLEVFMALP</sequence>
<dbReference type="PANTHER" id="PTHR14218:SF19">
    <property type="entry name" value="SERINE PROTEASE AORO, PUTATIVE (AFU_ORTHOLOGUE AFUA_6G10250)-RELATED"/>
    <property type="match status" value="1"/>
</dbReference>
<keyword evidence="9" id="KW-0732">Signal</keyword>
<feature type="binding site" evidence="8">
    <location>
        <position position="600"/>
    </location>
    <ligand>
        <name>Ca(2+)</name>
        <dbReference type="ChEBI" id="CHEBI:29108"/>
    </ligand>
</feature>
<feature type="active site" description="Charge relay system" evidence="8">
    <location>
        <position position="558"/>
    </location>
</feature>
<dbReference type="CDD" id="cd04056">
    <property type="entry name" value="Peptidases_S53"/>
    <property type="match status" value="1"/>
</dbReference>
<dbReference type="KEGG" id="ela:UCREL1_11546"/>
<evidence type="ECO:0000256" key="5">
    <source>
        <dbReference type="ARBA" id="ARBA00022825"/>
    </source>
</evidence>
<evidence type="ECO:0000259" key="10">
    <source>
        <dbReference type="PROSITE" id="PS51695"/>
    </source>
</evidence>
<dbReference type="AlphaFoldDB" id="M7SVB6"/>
<evidence type="ECO:0000313" key="11">
    <source>
        <dbReference type="EMBL" id="EMR61526.1"/>
    </source>
</evidence>
<dbReference type="OrthoDB" id="409122at2759"/>
<dbReference type="GO" id="GO:0004252">
    <property type="term" value="F:serine-type endopeptidase activity"/>
    <property type="evidence" value="ECO:0007669"/>
    <property type="project" value="UniProtKB-UniRule"/>
</dbReference>
<dbReference type="Proteomes" id="UP000012174">
    <property type="component" value="Unassembled WGS sequence"/>
</dbReference>
<dbReference type="Pfam" id="PF09286">
    <property type="entry name" value="Pro-kuma_activ"/>
    <property type="match status" value="1"/>
</dbReference>
<evidence type="ECO:0000313" key="12">
    <source>
        <dbReference type="Proteomes" id="UP000012174"/>
    </source>
</evidence>
<dbReference type="HOGENOM" id="CLU_013783_4_0_1"/>
<keyword evidence="2 8" id="KW-0645">Protease</keyword>
<feature type="signal peptide" evidence="9">
    <location>
        <begin position="1"/>
        <end position="28"/>
    </location>
</feature>
<evidence type="ECO:0000256" key="2">
    <source>
        <dbReference type="ARBA" id="ARBA00022670"/>
    </source>
</evidence>
<dbReference type="InterPro" id="IPR036852">
    <property type="entry name" value="Peptidase_S8/S53_dom_sf"/>
</dbReference>
<dbReference type="eggNOG" id="ENOG502RV4T">
    <property type="taxonomic scope" value="Eukaryota"/>
</dbReference>
<dbReference type="SUPFAM" id="SSF52743">
    <property type="entry name" value="Subtilisin-like"/>
    <property type="match status" value="1"/>
</dbReference>
<feature type="active site" description="Charge relay system" evidence="8">
    <location>
        <position position="312"/>
    </location>
</feature>
<evidence type="ECO:0000256" key="6">
    <source>
        <dbReference type="ARBA" id="ARBA00022837"/>
    </source>
</evidence>
<dbReference type="EMBL" id="KB707592">
    <property type="protein sequence ID" value="EMR61526.1"/>
    <property type="molecule type" value="Genomic_DNA"/>
</dbReference>
<feature type="binding site" evidence="8">
    <location>
        <position position="599"/>
    </location>
    <ligand>
        <name>Ca(2+)</name>
        <dbReference type="ChEBI" id="CHEBI:29108"/>
    </ligand>
</feature>
<dbReference type="InterPro" id="IPR030400">
    <property type="entry name" value="Sedolisin_dom"/>
</dbReference>
<dbReference type="CDD" id="cd11377">
    <property type="entry name" value="Pro-peptidase_S53"/>
    <property type="match status" value="1"/>
</dbReference>
<dbReference type="SMART" id="SM00944">
    <property type="entry name" value="Pro-kuma_activ"/>
    <property type="match status" value="1"/>
</dbReference>
<comment type="cofactor">
    <cofactor evidence="8">
        <name>Ca(2+)</name>
        <dbReference type="ChEBI" id="CHEBI:29108"/>
    </cofactor>
    <text evidence="8">Binds 1 Ca(2+) ion per subunit.</text>
</comment>
<feature type="binding site" evidence="8">
    <location>
        <position position="620"/>
    </location>
    <ligand>
        <name>Ca(2+)</name>
        <dbReference type="ChEBI" id="CHEBI:29108"/>
    </ligand>
</feature>
<dbReference type="PROSITE" id="PS51695">
    <property type="entry name" value="SEDOLISIN"/>
    <property type="match status" value="1"/>
</dbReference>
<dbReference type="GO" id="GO:0008240">
    <property type="term" value="F:tripeptidyl-peptidase activity"/>
    <property type="evidence" value="ECO:0007669"/>
    <property type="project" value="TreeGrafter"/>
</dbReference>
<dbReference type="GO" id="GO:0005576">
    <property type="term" value="C:extracellular region"/>
    <property type="evidence" value="ECO:0007669"/>
    <property type="project" value="UniProtKB-SubCell"/>
</dbReference>
<feature type="chain" id="PRO_5004085150" evidence="9">
    <location>
        <begin position="29"/>
        <end position="641"/>
    </location>
</feature>
<evidence type="ECO:0000256" key="8">
    <source>
        <dbReference type="PROSITE-ProRule" id="PRU01032"/>
    </source>
</evidence>
<keyword evidence="7" id="KW-0865">Zymogen</keyword>
<keyword evidence="5 8" id="KW-0720">Serine protease</keyword>
<keyword evidence="12" id="KW-1185">Reference proteome</keyword>
<evidence type="ECO:0000256" key="3">
    <source>
        <dbReference type="ARBA" id="ARBA00022723"/>
    </source>
</evidence>
<keyword evidence="3 8" id="KW-0479">Metal-binding</keyword>
<proteinExistence type="predicted"/>
<evidence type="ECO:0000256" key="7">
    <source>
        <dbReference type="ARBA" id="ARBA00023145"/>
    </source>
</evidence>
<evidence type="ECO:0000256" key="4">
    <source>
        <dbReference type="ARBA" id="ARBA00022801"/>
    </source>
</evidence>
<accession>M7SVB6</accession>
<gene>
    <name evidence="11" type="ORF">UCREL1_11546</name>
</gene>
<feature type="binding site" evidence="8">
    <location>
        <position position="618"/>
    </location>
    <ligand>
        <name>Ca(2+)</name>
        <dbReference type="ChEBI" id="CHEBI:29108"/>
    </ligand>
</feature>
<organism evidence="11 12">
    <name type="scientific">Eutypa lata (strain UCR-EL1)</name>
    <name type="common">Grapevine dieback disease fungus</name>
    <name type="synonym">Eutypa armeniacae</name>
    <dbReference type="NCBI Taxonomy" id="1287681"/>
    <lineage>
        <taxon>Eukaryota</taxon>
        <taxon>Fungi</taxon>
        <taxon>Dikarya</taxon>
        <taxon>Ascomycota</taxon>
        <taxon>Pezizomycotina</taxon>
        <taxon>Sordariomycetes</taxon>
        <taxon>Xylariomycetidae</taxon>
        <taxon>Xylariales</taxon>
        <taxon>Diatrypaceae</taxon>
        <taxon>Eutypa</taxon>
    </lineage>
</organism>